<evidence type="ECO:0000256" key="5">
    <source>
        <dbReference type="SAM" id="MobiDB-lite"/>
    </source>
</evidence>
<evidence type="ECO:0000313" key="9">
    <source>
        <dbReference type="EMBL" id="GAI78370.1"/>
    </source>
</evidence>
<gene>
    <name evidence="9" type="ORF">S12H4_13894</name>
</gene>
<feature type="domain" description="Metalloprotease TldD/E N-terminal" evidence="6">
    <location>
        <begin position="33"/>
        <end position="91"/>
    </location>
</feature>
<feature type="non-terminal residue" evidence="9">
    <location>
        <position position="455"/>
    </location>
</feature>
<keyword evidence="4" id="KW-0482">Metalloprotease</keyword>
<dbReference type="GO" id="GO:0008237">
    <property type="term" value="F:metallopeptidase activity"/>
    <property type="evidence" value="ECO:0007669"/>
    <property type="project" value="UniProtKB-KW"/>
</dbReference>
<evidence type="ECO:0000259" key="7">
    <source>
        <dbReference type="Pfam" id="PF19289"/>
    </source>
</evidence>
<dbReference type="GO" id="GO:0005829">
    <property type="term" value="C:cytosol"/>
    <property type="evidence" value="ECO:0007669"/>
    <property type="project" value="TreeGrafter"/>
</dbReference>
<dbReference type="PIRSF" id="PIRSF004919">
    <property type="entry name" value="TldD"/>
    <property type="match status" value="1"/>
</dbReference>
<feature type="domain" description="Metalloprotease TldD/E central" evidence="8">
    <location>
        <begin position="121"/>
        <end position="208"/>
    </location>
</feature>
<dbReference type="SUPFAM" id="SSF111283">
    <property type="entry name" value="Putative modulator of DNA gyrase, PmbA/TldD"/>
    <property type="match status" value="1"/>
</dbReference>
<dbReference type="InterPro" id="IPR035068">
    <property type="entry name" value="TldD/PmbA_N"/>
</dbReference>
<reference evidence="9" key="1">
    <citation type="journal article" date="2014" name="Front. Microbiol.">
        <title>High frequency of phylogenetically diverse reductive dehalogenase-homologous genes in deep subseafloor sedimentary metagenomes.</title>
        <authorList>
            <person name="Kawai M."/>
            <person name="Futagami T."/>
            <person name="Toyoda A."/>
            <person name="Takaki Y."/>
            <person name="Nishi S."/>
            <person name="Hori S."/>
            <person name="Arai W."/>
            <person name="Tsubouchi T."/>
            <person name="Morono Y."/>
            <person name="Uchiyama I."/>
            <person name="Ito T."/>
            <person name="Fujiyama A."/>
            <person name="Inagaki F."/>
            <person name="Takami H."/>
        </authorList>
    </citation>
    <scope>NUCLEOTIDE SEQUENCE</scope>
    <source>
        <strain evidence="9">Expedition CK06-06</strain>
    </source>
</reference>
<dbReference type="PANTHER" id="PTHR30624:SF0">
    <property type="entry name" value="METALLOPROTEASE SLR0863"/>
    <property type="match status" value="1"/>
</dbReference>
<feature type="domain" description="Metalloprotease TldD/E C-terminal" evidence="7">
    <location>
        <begin position="231"/>
        <end position="455"/>
    </location>
</feature>
<dbReference type="AlphaFoldDB" id="X1SSN6"/>
<feature type="region of interest" description="Disordered" evidence="5">
    <location>
        <begin position="433"/>
        <end position="455"/>
    </location>
</feature>
<evidence type="ECO:0008006" key="10">
    <source>
        <dbReference type="Google" id="ProtNLM"/>
    </source>
</evidence>
<dbReference type="Pfam" id="PF01523">
    <property type="entry name" value="PmbA_TldD_1st"/>
    <property type="match status" value="1"/>
</dbReference>
<dbReference type="InterPro" id="IPR002510">
    <property type="entry name" value="Metalloprtase-TldD/E_N"/>
</dbReference>
<evidence type="ECO:0000256" key="4">
    <source>
        <dbReference type="ARBA" id="ARBA00023049"/>
    </source>
</evidence>
<comment type="similarity">
    <text evidence="1">Belongs to the peptidase U62 family.</text>
</comment>
<dbReference type="InterPro" id="IPR036059">
    <property type="entry name" value="TldD/PmbA_sf"/>
</dbReference>
<dbReference type="InterPro" id="IPR025502">
    <property type="entry name" value="TldD"/>
</dbReference>
<evidence type="ECO:0000259" key="6">
    <source>
        <dbReference type="Pfam" id="PF01523"/>
    </source>
</evidence>
<organism evidence="9">
    <name type="scientific">marine sediment metagenome</name>
    <dbReference type="NCBI Taxonomy" id="412755"/>
    <lineage>
        <taxon>unclassified sequences</taxon>
        <taxon>metagenomes</taxon>
        <taxon>ecological metagenomes</taxon>
    </lineage>
</organism>
<comment type="caution">
    <text evidence="9">The sequence shown here is derived from an EMBL/GenBank/DDBJ whole genome shotgun (WGS) entry which is preliminary data.</text>
</comment>
<dbReference type="EMBL" id="BARW01006613">
    <property type="protein sequence ID" value="GAI78370.1"/>
    <property type="molecule type" value="Genomic_DNA"/>
</dbReference>
<evidence type="ECO:0000256" key="1">
    <source>
        <dbReference type="ARBA" id="ARBA00005836"/>
    </source>
</evidence>
<protein>
    <recommendedName>
        <fullName evidence="10">TldD/PmbA family protein</fullName>
    </recommendedName>
</protein>
<proteinExistence type="inferred from homology"/>
<dbReference type="Pfam" id="PF19289">
    <property type="entry name" value="PmbA_TldD_3rd"/>
    <property type="match status" value="1"/>
</dbReference>
<sequence>AKEKISMAHIEVIGRQLTEAFNGHSADYIEAHLEESQSSYITYRGRELEFIGRTTAIGGNVRALVRGGWGFVSFNNLDELPGKVELAVNQARLVGNEESKLAAIEPVVDIVPAEIDKNPVIMPLAEKKQLLDEYNDVIWHTPKLQTSLINYGDSHKKTIFISSSGSYIEQERADITLRLTAVATEDSEVQQTGLSIGSRGDFEVISNLHQRVEQMSQHAVGLLLAPQVKGGEYTVVLDPVLAGVFVHEAFGHLSESDFVYENERLRQIMTLGKKFGSNQLNIVDSAAVPGLRGSYKYDDEGVPVTKTYLIREGRLVGRLHSRETAAKMNEEPTGNARAINYRYPPIVRMTNTYIEPKSASFEDIIGDIKEGVYAKNWYGGTTSMEMFTFSAGEAYMIRNGKLAEALRPVVLTGNVFTTLKNIDAIGNDLEMNQGGGCGKGRQAPLPVSNGSPHIR</sequence>
<dbReference type="InterPro" id="IPR045570">
    <property type="entry name" value="Metalloprtase-TldD/E_cen_dom"/>
</dbReference>
<keyword evidence="3" id="KW-0378">Hydrolase</keyword>
<dbReference type="Gene3D" id="3.30.2290.10">
    <property type="entry name" value="PmbA/TldD superfamily"/>
    <property type="match status" value="1"/>
</dbReference>
<evidence type="ECO:0000256" key="3">
    <source>
        <dbReference type="ARBA" id="ARBA00022801"/>
    </source>
</evidence>
<dbReference type="InterPro" id="IPR051463">
    <property type="entry name" value="Peptidase_U62_metallo"/>
</dbReference>
<dbReference type="GO" id="GO:0006508">
    <property type="term" value="P:proteolysis"/>
    <property type="evidence" value="ECO:0007669"/>
    <property type="project" value="UniProtKB-KW"/>
</dbReference>
<dbReference type="PANTHER" id="PTHR30624">
    <property type="entry name" value="UNCHARACTERIZED PROTEIN TLDD AND PMBA"/>
    <property type="match status" value="1"/>
</dbReference>
<keyword evidence="2" id="KW-0645">Protease</keyword>
<dbReference type="Pfam" id="PF19290">
    <property type="entry name" value="PmbA_TldD_2nd"/>
    <property type="match status" value="1"/>
</dbReference>
<dbReference type="InterPro" id="IPR045569">
    <property type="entry name" value="Metalloprtase-TldD/E_C"/>
</dbReference>
<accession>X1SSN6</accession>
<evidence type="ECO:0000256" key="2">
    <source>
        <dbReference type="ARBA" id="ARBA00022670"/>
    </source>
</evidence>
<feature type="non-terminal residue" evidence="9">
    <location>
        <position position="1"/>
    </location>
</feature>
<evidence type="ECO:0000259" key="8">
    <source>
        <dbReference type="Pfam" id="PF19290"/>
    </source>
</evidence>
<name>X1SSN6_9ZZZZ</name>